<proteinExistence type="predicted"/>
<sequence>DLAWSHPIRLRPSQHLRLVAPVIPSIFGWSYLPRNLSGRQHSQNFVWSYPIQIPETLSGLRSPDYLCLVVHSETLGPAVAISFQISNLPVHLGHTIYLLRIARNSTRAAR</sequence>
<dbReference type="GeneID" id="77810306"/>
<feature type="non-terminal residue" evidence="1">
    <location>
        <position position="1"/>
    </location>
</feature>
<gene>
    <name evidence="1" type="ORF">PtA15_5A63</name>
</gene>
<evidence type="ECO:0000313" key="2">
    <source>
        <dbReference type="Proteomes" id="UP001164743"/>
    </source>
</evidence>
<evidence type="ECO:0000313" key="1">
    <source>
        <dbReference type="EMBL" id="WAQ84493.1"/>
    </source>
</evidence>
<dbReference type="Proteomes" id="UP001164743">
    <property type="component" value="Chromosome 5A"/>
</dbReference>
<accession>A0ABY7CJF7</accession>
<name>A0ABY7CJF7_9BASI</name>
<protein>
    <submittedName>
        <fullName evidence="1">Uncharacterized protein</fullName>
    </submittedName>
</protein>
<reference evidence="1" key="1">
    <citation type="submission" date="2022-10" db="EMBL/GenBank/DDBJ databases">
        <title>Puccinia triticina Genome sequencing and assembly.</title>
        <authorList>
            <person name="Li C."/>
        </authorList>
    </citation>
    <scope>NUCLEOTIDE SEQUENCE</scope>
    <source>
        <strain evidence="1">Pt15</strain>
    </source>
</reference>
<dbReference type="RefSeq" id="XP_053020048.1">
    <property type="nucleotide sequence ID" value="XM_053169422.1"/>
</dbReference>
<dbReference type="EMBL" id="CP110425">
    <property type="protein sequence ID" value="WAQ84493.1"/>
    <property type="molecule type" value="Genomic_DNA"/>
</dbReference>
<organism evidence="1 2">
    <name type="scientific">Puccinia triticina</name>
    <dbReference type="NCBI Taxonomy" id="208348"/>
    <lineage>
        <taxon>Eukaryota</taxon>
        <taxon>Fungi</taxon>
        <taxon>Dikarya</taxon>
        <taxon>Basidiomycota</taxon>
        <taxon>Pucciniomycotina</taxon>
        <taxon>Pucciniomycetes</taxon>
        <taxon>Pucciniales</taxon>
        <taxon>Pucciniaceae</taxon>
        <taxon>Puccinia</taxon>
    </lineage>
</organism>
<keyword evidence="2" id="KW-1185">Reference proteome</keyword>